<dbReference type="Pfam" id="PF01145">
    <property type="entry name" value="Band_7"/>
    <property type="match status" value="1"/>
</dbReference>
<dbReference type="GO" id="GO:0005886">
    <property type="term" value="C:plasma membrane"/>
    <property type="evidence" value="ECO:0007669"/>
    <property type="project" value="InterPro"/>
</dbReference>
<gene>
    <name evidence="7" type="ORF">XD72_1204</name>
</gene>
<protein>
    <submittedName>
        <fullName evidence="7">SPFH domain / Band 7 family protein</fullName>
    </submittedName>
</protein>
<dbReference type="InterPro" id="IPR001972">
    <property type="entry name" value="Stomatin_HflK_fam"/>
</dbReference>
<dbReference type="InterPro" id="IPR001107">
    <property type="entry name" value="Band_7"/>
</dbReference>
<dbReference type="SUPFAM" id="SSF117892">
    <property type="entry name" value="Band 7/SPFH domain"/>
    <property type="match status" value="1"/>
</dbReference>
<dbReference type="SMART" id="SM00244">
    <property type="entry name" value="PHB"/>
    <property type="match status" value="1"/>
</dbReference>
<evidence type="ECO:0000256" key="5">
    <source>
        <dbReference type="SAM" id="Phobius"/>
    </source>
</evidence>
<keyword evidence="3 5" id="KW-0812">Transmembrane</keyword>
<accession>A0A101FUF7</accession>
<dbReference type="EMBL" id="LGFT01000025">
    <property type="protein sequence ID" value="KUK44459.1"/>
    <property type="molecule type" value="Genomic_DNA"/>
</dbReference>
<dbReference type="AlphaFoldDB" id="A0A101FUF7"/>
<dbReference type="FunFam" id="3.30.479.30:FF:000004">
    <property type="entry name" value="Putative membrane protease family, stomatin"/>
    <property type="match status" value="1"/>
</dbReference>
<evidence type="ECO:0000256" key="4">
    <source>
        <dbReference type="ARBA" id="ARBA00022989"/>
    </source>
</evidence>
<dbReference type="PANTHER" id="PTHR10264:SF19">
    <property type="entry name" value="AT06885P-RELATED"/>
    <property type="match status" value="1"/>
</dbReference>
<evidence type="ECO:0000259" key="6">
    <source>
        <dbReference type="SMART" id="SM00244"/>
    </source>
</evidence>
<evidence type="ECO:0000313" key="8">
    <source>
        <dbReference type="Proteomes" id="UP000057043"/>
    </source>
</evidence>
<dbReference type="PANTHER" id="PTHR10264">
    <property type="entry name" value="BAND 7 PROTEIN-RELATED"/>
    <property type="match status" value="1"/>
</dbReference>
<dbReference type="PATRIC" id="fig|301375.7.peg.1034"/>
<feature type="domain" description="Band 7" evidence="6">
    <location>
        <begin position="23"/>
        <end position="180"/>
    </location>
</feature>
<feature type="transmembrane region" description="Helical" evidence="5">
    <location>
        <begin position="6"/>
        <end position="25"/>
    </location>
</feature>
<reference evidence="7 8" key="1">
    <citation type="journal article" date="2015" name="MBio">
        <title>Genome-Resolved Metagenomic Analysis Reveals Roles for Candidate Phyla and Other Microbial Community Members in Biogeochemical Transformations in Oil Reservoirs.</title>
        <authorList>
            <person name="Hu P."/>
            <person name="Tom L."/>
            <person name="Singh A."/>
            <person name="Thomas B.C."/>
            <person name="Baker B.J."/>
            <person name="Piceno Y.M."/>
            <person name="Andersen G.L."/>
            <person name="Banfield J.F."/>
        </authorList>
    </citation>
    <scope>NUCLEOTIDE SEQUENCE [LARGE SCALE GENOMIC DNA]</scope>
    <source>
        <strain evidence="7">57_489</strain>
    </source>
</reference>
<evidence type="ECO:0000256" key="1">
    <source>
        <dbReference type="ARBA" id="ARBA00004167"/>
    </source>
</evidence>
<dbReference type="CDD" id="cd08826">
    <property type="entry name" value="SPFH_eoslipins_u1"/>
    <property type="match status" value="1"/>
</dbReference>
<evidence type="ECO:0000256" key="3">
    <source>
        <dbReference type="ARBA" id="ARBA00022692"/>
    </source>
</evidence>
<sequence>MIVLDLNPTLIAGALLVALIFFFSVKITRQYERAVVFRFGKLLGERGPGLFFIVPIADRIVKVDLRVRELDVPRQTVISRDNVSIDVDAVIYYKVTDSTRAIVEVEDYGAATALLAQTTLRDVLGQNELDTILSNRDELNTEIQAILDAMTDPWGIRVVTATLRDVSLPENMLRAIARQAEAEREKRARIILAEGEYQASRRMNDAATLYEEKPSALKLREFQTLTEIAKEKNLIVVSTGAESARTPGDICATAGLAKAVTERRG</sequence>
<evidence type="ECO:0000313" key="7">
    <source>
        <dbReference type="EMBL" id="KUK44459.1"/>
    </source>
</evidence>
<comment type="subcellular location">
    <subcellularLocation>
        <location evidence="1">Membrane</location>
        <topology evidence="1">Single-pass membrane protein</topology>
    </subcellularLocation>
</comment>
<dbReference type="Gene3D" id="6.10.250.2090">
    <property type="match status" value="1"/>
</dbReference>
<dbReference type="GO" id="GO:0098552">
    <property type="term" value="C:side of membrane"/>
    <property type="evidence" value="ECO:0007669"/>
    <property type="project" value="UniProtKB-ARBA"/>
</dbReference>
<dbReference type="InterPro" id="IPR043202">
    <property type="entry name" value="Band-7_stomatin-like"/>
</dbReference>
<name>A0A101FUF7_9EURY</name>
<keyword evidence="5" id="KW-0472">Membrane</keyword>
<proteinExistence type="inferred from homology"/>
<comment type="similarity">
    <text evidence="2">Belongs to the band 7/mec-2 family.</text>
</comment>
<dbReference type="Gene3D" id="3.30.479.30">
    <property type="entry name" value="Band 7 domain"/>
    <property type="match status" value="1"/>
</dbReference>
<evidence type="ECO:0000256" key="2">
    <source>
        <dbReference type="ARBA" id="ARBA00008164"/>
    </source>
</evidence>
<keyword evidence="4 5" id="KW-1133">Transmembrane helix</keyword>
<dbReference type="InterPro" id="IPR036013">
    <property type="entry name" value="Band_7/SPFH_dom_sf"/>
</dbReference>
<organism evidence="7 8">
    <name type="scientific">Methanothrix harundinacea</name>
    <dbReference type="NCBI Taxonomy" id="301375"/>
    <lineage>
        <taxon>Archaea</taxon>
        <taxon>Methanobacteriati</taxon>
        <taxon>Methanobacteriota</taxon>
        <taxon>Stenosarchaea group</taxon>
        <taxon>Methanomicrobia</taxon>
        <taxon>Methanotrichales</taxon>
        <taxon>Methanotrichaceae</taxon>
        <taxon>Methanothrix</taxon>
    </lineage>
</organism>
<dbReference type="PRINTS" id="PR00721">
    <property type="entry name" value="STOMATIN"/>
</dbReference>
<dbReference type="Proteomes" id="UP000057043">
    <property type="component" value="Unassembled WGS sequence"/>
</dbReference>
<comment type="caution">
    <text evidence="7">The sequence shown here is derived from an EMBL/GenBank/DDBJ whole genome shotgun (WGS) entry which is preliminary data.</text>
</comment>